<protein>
    <recommendedName>
        <fullName evidence="3">Alpha/beta hydrolase</fullName>
    </recommendedName>
</protein>
<keyword evidence="2" id="KW-1185">Reference proteome</keyword>
<evidence type="ECO:0000313" key="1">
    <source>
        <dbReference type="EMBL" id="MBK0399072.1"/>
    </source>
</evidence>
<evidence type="ECO:0000313" key="2">
    <source>
        <dbReference type="Proteomes" id="UP000655420"/>
    </source>
</evidence>
<reference evidence="1" key="1">
    <citation type="submission" date="2020-12" db="EMBL/GenBank/DDBJ databases">
        <title>Bacterial taxonomy.</title>
        <authorList>
            <person name="Pan X."/>
        </authorList>
    </citation>
    <scope>NUCLEOTIDE SEQUENCE</scope>
    <source>
        <strain evidence="1">M0105</strain>
    </source>
</reference>
<dbReference type="AlphaFoldDB" id="A0A8J7SEP5"/>
<sequence>MGVGSILRAIGAVFLLLFIAVGAMAVMPPAWIADPPSEEPRSMMGSGFVNDHADVAPWTWWWSDRIELRVDHPAETNIVIWNHHTEAMEGSPSCLGSLYFPPPAIARLERIGRTRVYYLCTKSSQAPGQPHFARQRRDEILALVARFRALGVPAGRIFLSGQSGGSCSSLMALGAAPDEMNAGILFAPACFGTGEGDKRARGDNNPERVGLIDEMTSAERITALLVGFGRDRWNKPQHLGFLAERYPETVEIFTPGCGADHSGAFHGCGVEAVAAATERYFRARLEAAGFALPAPAPSPTEPDE</sequence>
<proteinExistence type="predicted"/>
<dbReference type="SUPFAM" id="SSF53474">
    <property type="entry name" value="alpha/beta-Hydrolases"/>
    <property type="match status" value="1"/>
</dbReference>
<organism evidence="1 2">
    <name type="scientific">Thermohalobaculum xanthum</name>
    <dbReference type="NCBI Taxonomy" id="2753746"/>
    <lineage>
        <taxon>Bacteria</taxon>
        <taxon>Pseudomonadati</taxon>
        <taxon>Pseudomonadota</taxon>
        <taxon>Alphaproteobacteria</taxon>
        <taxon>Rhodobacterales</taxon>
        <taxon>Paracoccaceae</taxon>
        <taxon>Thermohalobaculum</taxon>
    </lineage>
</organism>
<dbReference type="EMBL" id="JAEHHL010000004">
    <property type="protein sequence ID" value="MBK0399072.1"/>
    <property type="molecule type" value="Genomic_DNA"/>
</dbReference>
<dbReference type="Proteomes" id="UP000655420">
    <property type="component" value="Unassembled WGS sequence"/>
</dbReference>
<dbReference type="RefSeq" id="WP_200608993.1">
    <property type="nucleotide sequence ID" value="NZ_JAEHHL010000004.1"/>
</dbReference>
<comment type="caution">
    <text evidence="1">The sequence shown here is derived from an EMBL/GenBank/DDBJ whole genome shotgun (WGS) entry which is preliminary data.</text>
</comment>
<dbReference type="Gene3D" id="3.40.50.1820">
    <property type="entry name" value="alpha/beta hydrolase"/>
    <property type="match status" value="1"/>
</dbReference>
<name>A0A8J7SEP5_9RHOB</name>
<evidence type="ECO:0008006" key="3">
    <source>
        <dbReference type="Google" id="ProtNLM"/>
    </source>
</evidence>
<accession>A0A8J7SEP5</accession>
<gene>
    <name evidence="1" type="ORF">H0I76_07720</name>
</gene>
<dbReference type="InterPro" id="IPR029058">
    <property type="entry name" value="AB_hydrolase_fold"/>
</dbReference>